<feature type="domain" description="IQCH-like ATP-grasp" evidence="2">
    <location>
        <begin position="540"/>
        <end position="699"/>
    </location>
</feature>
<dbReference type="Proteomes" id="UP000215335">
    <property type="component" value="Unassembled WGS sequence"/>
</dbReference>
<dbReference type="Pfam" id="PF24923">
    <property type="entry name" value="ATP-grasp_IQCH"/>
    <property type="match status" value="1"/>
</dbReference>
<dbReference type="OrthoDB" id="2117703at2759"/>
<reference evidence="3 4" key="1">
    <citation type="journal article" date="2017" name="Curr. Biol.">
        <title>The Evolution of Venom by Co-option of Single-Copy Genes.</title>
        <authorList>
            <person name="Martinson E.O."/>
            <person name="Mrinalini"/>
            <person name="Kelkar Y.D."/>
            <person name="Chang C.H."/>
            <person name="Werren J.H."/>
        </authorList>
    </citation>
    <scope>NUCLEOTIDE SEQUENCE [LARGE SCALE GENOMIC DNA]</scope>
    <source>
        <strain evidence="3 4">Alberta</strain>
        <tissue evidence="3">Whole body</tissue>
    </source>
</reference>
<dbReference type="InterPro" id="IPR056855">
    <property type="entry name" value="ATP-grasp_IQCH"/>
</dbReference>
<dbReference type="AlphaFoldDB" id="A0A232F9D0"/>
<evidence type="ECO:0000256" key="1">
    <source>
        <dbReference type="SAM" id="MobiDB-lite"/>
    </source>
</evidence>
<protein>
    <recommendedName>
        <fullName evidence="2">IQCH-like ATP-grasp domain-containing protein</fullName>
    </recommendedName>
</protein>
<comment type="caution">
    <text evidence="3">The sequence shown here is derived from an EMBL/GenBank/DDBJ whole genome shotgun (WGS) entry which is preliminary data.</text>
</comment>
<organism evidence="3 4">
    <name type="scientific">Trichomalopsis sarcophagae</name>
    <dbReference type="NCBI Taxonomy" id="543379"/>
    <lineage>
        <taxon>Eukaryota</taxon>
        <taxon>Metazoa</taxon>
        <taxon>Ecdysozoa</taxon>
        <taxon>Arthropoda</taxon>
        <taxon>Hexapoda</taxon>
        <taxon>Insecta</taxon>
        <taxon>Pterygota</taxon>
        <taxon>Neoptera</taxon>
        <taxon>Endopterygota</taxon>
        <taxon>Hymenoptera</taxon>
        <taxon>Apocrita</taxon>
        <taxon>Proctotrupomorpha</taxon>
        <taxon>Chalcidoidea</taxon>
        <taxon>Pteromalidae</taxon>
        <taxon>Pteromalinae</taxon>
        <taxon>Trichomalopsis</taxon>
    </lineage>
</organism>
<dbReference type="InterPro" id="IPR038752">
    <property type="entry name" value="IQCH"/>
</dbReference>
<gene>
    <name evidence="3" type="ORF">TSAR_015677</name>
</gene>
<keyword evidence="4" id="KW-1185">Reference proteome</keyword>
<dbReference type="PANTHER" id="PTHR14465">
    <property type="entry name" value="IQ DOMAIN-CONTAINING PROTEIN H"/>
    <property type="match status" value="1"/>
</dbReference>
<evidence type="ECO:0000313" key="3">
    <source>
        <dbReference type="EMBL" id="OXU27043.1"/>
    </source>
</evidence>
<dbReference type="EMBL" id="NNAY01000677">
    <property type="protein sequence ID" value="OXU27043.1"/>
    <property type="molecule type" value="Genomic_DNA"/>
</dbReference>
<sequence length="843" mass="96628">MCLPPSQKRTGSAEVGPHDWSEMNSQQKLSLSRALRNVHPNDKRLYRCIEATARKMIDNPNQDVATTRNSELLTNCDCSEDSSDLNSSFWDLFKSKSYTEEQLQRFVDVIQERLNEELDKRITSNDKCKVCTTKKAAEYCIVRVIVSSSSDDFSSLDELCSCISDTESVPLSCSERKLVRGKCESRSKPIVFRHCEDLLKVPSDSFDLPLKPFRVDYVGKSEEIGKWGDFFDLVDRVLRERDLRLMRRRMKGWEGNYCADVCTMMPRRRDDFENLERFRDIETYGFSTFCRGLMRWSNCTTKRWDCITRYPHLVIHLPSMSFPCHLRCTARKQFEALQKIQIGRLGWLVNENAQVLYVHPGKSNFETKCILENFVTIARPDVSLSRLWIVENDDECLCEDVEEEYRSGCESLFYTPSVYRRVRHLTAGRHGFIIPGVLSKTDVLIACELKTSIIGPCLKFQERLLNKRYVLSLLAESRVPHPPFTDVQNFSDLCEKMSKMMRAPEERGSGPRKWLLKVNCGFCGNQSALICLDECIRSKEEMPAYLADLLPRKLKVNKEAYKDVKDFFVELERHGGVLTVCPAGNHRSVSLGCFIEHDTAKACLRTAADVIQCHENCCWIDLGYVVPQTSLPEDMLQELMSKVGEVMVMEQYIGFFGVDVVVFEEEKVSLLLGIELENITDKLKYWVVDIDPYYTDLLSFDDWRRFCLDIPILASENCSPSPCEGSRRPSSLTSNHRFVVCSGKLYVDGLLLSSLHLFSDLLKRHKIAYSFKAKTGCMICPLDGEKRAFLLFSFCRSRESALRYFVTALKALNSAASRSGDCSSLRSNVLNLARDMERVYGLA</sequence>
<dbReference type="PANTHER" id="PTHR14465:SF0">
    <property type="entry name" value="IQ DOMAIN-CONTAINING PROTEIN H"/>
    <property type="match status" value="1"/>
</dbReference>
<accession>A0A232F9D0</accession>
<feature type="region of interest" description="Disordered" evidence="1">
    <location>
        <begin position="1"/>
        <end position="26"/>
    </location>
</feature>
<name>A0A232F9D0_9HYME</name>
<evidence type="ECO:0000259" key="2">
    <source>
        <dbReference type="Pfam" id="PF24923"/>
    </source>
</evidence>
<proteinExistence type="predicted"/>
<evidence type="ECO:0000313" key="4">
    <source>
        <dbReference type="Proteomes" id="UP000215335"/>
    </source>
</evidence>
<dbReference type="STRING" id="543379.A0A232F9D0"/>